<gene>
    <name evidence="2" type="ORF">E7Z79_00420</name>
</gene>
<dbReference type="Gene3D" id="3.40.630.30">
    <property type="match status" value="1"/>
</dbReference>
<dbReference type="InterPro" id="IPR000182">
    <property type="entry name" value="GNAT_dom"/>
</dbReference>
<dbReference type="Proteomes" id="UP000783037">
    <property type="component" value="Unassembled WGS sequence"/>
</dbReference>
<name>A0A8T3V3I7_9EURY</name>
<dbReference type="PANTHER" id="PTHR43617">
    <property type="entry name" value="L-AMINO ACID N-ACETYLTRANSFERASE"/>
    <property type="match status" value="1"/>
</dbReference>
<dbReference type="EMBL" id="SUTK01000001">
    <property type="protein sequence ID" value="MBE6500891.1"/>
    <property type="molecule type" value="Genomic_DNA"/>
</dbReference>
<evidence type="ECO:0000259" key="1">
    <source>
        <dbReference type="PROSITE" id="PS51186"/>
    </source>
</evidence>
<comment type="caution">
    <text evidence="2">The sequence shown here is derived from an EMBL/GenBank/DDBJ whole genome shotgun (WGS) entry which is preliminary data.</text>
</comment>
<evidence type="ECO:0000313" key="3">
    <source>
        <dbReference type="Proteomes" id="UP000783037"/>
    </source>
</evidence>
<dbReference type="GO" id="GO:0016747">
    <property type="term" value="F:acyltransferase activity, transferring groups other than amino-acyl groups"/>
    <property type="evidence" value="ECO:0007669"/>
    <property type="project" value="InterPro"/>
</dbReference>
<evidence type="ECO:0000313" key="2">
    <source>
        <dbReference type="EMBL" id="MBE6500891.1"/>
    </source>
</evidence>
<feature type="domain" description="N-acetyltransferase" evidence="1">
    <location>
        <begin position="1"/>
        <end position="186"/>
    </location>
</feature>
<sequence>MRYETFDPDKHDLNKVAKLVYDVDYRTFDMLFKDEKSAVKTIAKDLPKRELGHFFKVILDDDGEIIGVLMIYDSELSHKFYLKSPRLLIVDILDHFALADIEDDDLYLAEIAIDSRLRGQGIGRKVVCDVIEYAKSKNYKRVTIDADFRNSGAKKLYERIGFKEFNKKSVKIGSFERGMYNMELIL</sequence>
<dbReference type="AlphaFoldDB" id="A0A8T3V3I7"/>
<accession>A0A8T3V3I7</accession>
<dbReference type="RefSeq" id="WP_292751916.1">
    <property type="nucleotide sequence ID" value="NZ_SUTK01000001.1"/>
</dbReference>
<protein>
    <submittedName>
        <fullName evidence="2">GNAT family N-acetyltransferase</fullName>
    </submittedName>
</protein>
<dbReference type="InterPro" id="IPR050276">
    <property type="entry name" value="MshD_Acetyltransferase"/>
</dbReference>
<dbReference type="Pfam" id="PF00583">
    <property type="entry name" value="Acetyltransf_1"/>
    <property type="match status" value="1"/>
</dbReference>
<reference evidence="2" key="1">
    <citation type="submission" date="2019-04" db="EMBL/GenBank/DDBJ databases">
        <title>Evolution of Biomass-Degrading Anaerobic Consortia Revealed by Metagenomics.</title>
        <authorList>
            <person name="Peng X."/>
        </authorList>
    </citation>
    <scope>NUCLEOTIDE SEQUENCE</scope>
    <source>
        <strain evidence="2">SIG18</strain>
    </source>
</reference>
<proteinExistence type="predicted"/>
<dbReference type="SUPFAM" id="SSF55729">
    <property type="entry name" value="Acyl-CoA N-acyltransferases (Nat)"/>
    <property type="match status" value="1"/>
</dbReference>
<dbReference type="PROSITE" id="PS51186">
    <property type="entry name" value="GNAT"/>
    <property type="match status" value="1"/>
</dbReference>
<dbReference type="CDD" id="cd04301">
    <property type="entry name" value="NAT_SF"/>
    <property type="match status" value="1"/>
</dbReference>
<organism evidence="2 3">
    <name type="scientific">Methanobrevibacter thaueri</name>
    <dbReference type="NCBI Taxonomy" id="190975"/>
    <lineage>
        <taxon>Archaea</taxon>
        <taxon>Methanobacteriati</taxon>
        <taxon>Methanobacteriota</taxon>
        <taxon>Methanomada group</taxon>
        <taxon>Methanobacteria</taxon>
        <taxon>Methanobacteriales</taxon>
        <taxon>Methanobacteriaceae</taxon>
        <taxon>Methanobrevibacter</taxon>
    </lineage>
</organism>
<dbReference type="InterPro" id="IPR016181">
    <property type="entry name" value="Acyl_CoA_acyltransferase"/>
</dbReference>